<keyword evidence="1" id="KW-0805">Transcription regulation</keyword>
<evidence type="ECO:0000313" key="7">
    <source>
        <dbReference type="Proteomes" id="UP000652761"/>
    </source>
</evidence>
<feature type="compositionally biased region" description="Pro residues" evidence="5">
    <location>
        <begin position="104"/>
        <end position="114"/>
    </location>
</feature>
<evidence type="ECO:0000256" key="1">
    <source>
        <dbReference type="ARBA" id="ARBA00023015"/>
    </source>
</evidence>
<name>A0A843UWR5_COLES</name>
<comment type="caution">
    <text evidence="6">The sequence shown here is derived from an EMBL/GenBank/DDBJ whole genome shotgun (WGS) entry which is preliminary data.</text>
</comment>
<dbReference type="GO" id="GO:0003677">
    <property type="term" value="F:DNA binding"/>
    <property type="evidence" value="ECO:0007669"/>
    <property type="project" value="UniProtKB-KW"/>
</dbReference>
<accession>A0A843UWR5</accession>
<dbReference type="EMBL" id="NMUH01000951">
    <property type="protein sequence ID" value="MQL87076.1"/>
    <property type="molecule type" value="Genomic_DNA"/>
</dbReference>
<feature type="compositionally biased region" description="Acidic residues" evidence="5">
    <location>
        <begin position="222"/>
        <end position="233"/>
    </location>
</feature>
<dbReference type="PANTHER" id="PTHR46408:SF10">
    <property type="entry name" value="BASIC LEUCINE ZIPPER 63"/>
    <property type="match status" value="1"/>
</dbReference>
<feature type="non-terminal residue" evidence="6">
    <location>
        <position position="1"/>
    </location>
</feature>
<feature type="compositionally biased region" description="Polar residues" evidence="5">
    <location>
        <begin position="196"/>
        <end position="219"/>
    </location>
</feature>
<sequence>MERVLSVEEISNHVWPSSSSSPHSGAGSSEAKMMNRSPSEWAFQRFLQEAVPTSPSPSLVSTAAGPHPVSPDPAANADAKPSIPVSAVSRRKDADGGDELPEAKSPPPPPPARLPRPLDVLVDSDEYHEYLKQQLNLACAAAAAVLSRASATKTQESTTVTEPNCCVPDASQTGEQAHITGSGLRTDDNKGEGPNTIPSLPAMQSSAGQARPTTSCSSRELSDDEELEGETEMTENKDPSDAKRVRRILESQLHSSIQCATLSCVIASYVFFPSSLGRVLVS</sequence>
<evidence type="ECO:0000256" key="3">
    <source>
        <dbReference type="ARBA" id="ARBA00023163"/>
    </source>
</evidence>
<organism evidence="6 7">
    <name type="scientific">Colocasia esculenta</name>
    <name type="common">Wild taro</name>
    <name type="synonym">Arum esculentum</name>
    <dbReference type="NCBI Taxonomy" id="4460"/>
    <lineage>
        <taxon>Eukaryota</taxon>
        <taxon>Viridiplantae</taxon>
        <taxon>Streptophyta</taxon>
        <taxon>Embryophyta</taxon>
        <taxon>Tracheophyta</taxon>
        <taxon>Spermatophyta</taxon>
        <taxon>Magnoliopsida</taxon>
        <taxon>Liliopsida</taxon>
        <taxon>Araceae</taxon>
        <taxon>Aroideae</taxon>
        <taxon>Colocasieae</taxon>
        <taxon>Colocasia</taxon>
    </lineage>
</organism>
<dbReference type="AlphaFoldDB" id="A0A843UWR5"/>
<feature type="compositionally biased region" description="Basic and acidic residues" evidence="5">
    <location>
        <begin position="234"/>
        <end position="243"/>
    </location>
</feature>
<dbReference type="Proteomes" id="UP000652761">
    <property type="component" value="Unassembled WGS sequence"/>
</dbReference>
<gene>
    <name evidence="6" type="ORF">Taro_019616</name>
</gene>
<keyword evidence="7" id="KW-1185">Reference proteome</keyword>
<keyword evidence="4" id="KW-0539">Nucleus</keyword>
<dbReference type="PANTHER" id="PTHR46408">
    <property type="entry name" value="BASIC LEUCINE ZIPPER 63"/>
    <property type="match status" value="1"/>
</dbReference>
<protein>
    <submittedName>
        <fullName evidence="6">Uncharacterized protein</fullName>
    </submittedName>
</protein>
<proteinExistence type="predicted"/>
<feature type="region of interest" description="Disordered" evidence="5">
    <location>
        <begin position="1"/>
        <end position="120"/>
    </location>
</feature>
<evidence type="ECO:0000256" key="4">
    <source>
        <dbReference type="ARBA" id="ARBA00023242"/>
    </source>
</evidence>
<evidence type="ECO:0000256" key="5">
    <source>
        <dbReference type="SAM" id="MobiDB-lite"/>
    </source>
</evidence>
<keyword evidence="3" id="KW-0804">Transcription</keyword>
<feature type="region of interest" description="Disordered" evidence="5">
    <location>
        <begin position="171"/>
        <end position="243"/>
    </location>
</feature>
<evidence type="ECO:0000256" key="2">
    <source>
        <dbReference type="ARBA" id="ARBA00023125"/>
    </source>
</evidence>
<evidence type="ECO:0000313" key="6">
    <source>
        <dbReference type="EMBL" id="MQL87076.1"/>
    </source>
</evidence>
<reference evidence="6" key="1">
    <citation type="submission" date="2017-07" db="EMBL/GenBank/DDBJ databases">
        <title>Taro Niue Genome Assembly and Annotation.</title>
        <authorList>
            <person name="Atibalentja N."/>
            <person name="Keating K."/>
            <person name="Fields C.J."/>
        </authorList>
    </citation>
    <scope>NUCLEOTIDE SEQUENCE</scope>
    <source>
        <strain evidence="6">Niue_2</strain>
        <tissue evidence="6">Leaf</tissue>
    </source>
</reference>
<keyword evidence="2" id="KW-0238">DNA-binding</keyword>
<feature type="compositionally biased region" description="Low complexity" evidence="5">
    <location>
        <begin position="16"/>
        <end position="29"/>
    </location>
</feature>
<feature type="compositionally biased region" description="Low complexity" evidence="5">
    <location>
        <begin position="50"/>
        <end position="64"/>
    </location>
</feature>